<feature type="domain" description="Integrase zinc-binding" evidence="1">
    <location>
        <begin position="2"/>
        <end position="30"/>
    </location>
</feature>
<proteinExistence type="predicted"/>
<dbReference type="VEuPathDB" id="MicrosporidiaDB:H312_02267"/>
<reference evidence="3" key="1">
    <citation type="submission" date="2013-02" db="EMBL/GenBank/DDBJ databases">
        <authorList>
            <consortium name="The Broad Institute Genome Sequencing Platform"/>
            <person name="Cuomo C."/>
            <person name="Becnel J."/>
            <person name="Sanscrainte N."/>
            <person name="Walker B."/>
            <person name="Young S.K."/>
            <person name="Zeng Q."/>
            <person name="Gargeya S."/>
            <person name="Fitzgerald M."/>
            <person name="Haas B."/>
            <person name="Abouelleil A."/>
            <person name="Alvarado L."/>
            <person name="Arachchi H.M."/>
            <person name="Berlin A.M."/>
            <person name="Chapman S.B."/>
            <person name="Dewar J."/>
            <person name="Goldberg J."/>
            <person name="Griggs A."/>
            <person name="Gujja S."/>
            <person name="Hansen M."/>
            <person name="Howarth C."/>
            <person name="Imamovic A."/>
            <person name="Larimer J."/>
            <person name="McCowan C."/>
            <person name="Murphy C."/>
            <person name="Neiman D."/>
            <person name="Pearson M."/>
            <person name="Priest M."/>
            <person name="Roberts A."/>
            <person name="Saif S."/>
            <person name="Shea T."/>
            <person name="Sisk P."/>
            <person name="Sykes S."/>
            <person name="Wortman J."/>
            <person name="Nusbaum C."/>
            <person name="Birren B."/>
        </authorList>
    </citation>
    <scope>NUCLEOTIDE SEQUENCE [LARGE SCALE GENOMIC DNA]</scope>
    <source>
        <strain evidence="3">PRA339</strain>
    </source>
</reference>
<protein>
    <recommendedName>
        <fullName evidence="1">Integrase zinc-binding domain-containing protein</fullName>
    </recommendedName>
</protein>
<evidence type="ECO:0000313" key="3">
    <source>
        <dbReference type="Proteomes" id="UP000030655"/>
    </source>
</evidence>
<dbReference type="InterPro" id="IPR041588">
    <property type="entry name" value="Integrase_H2C2"/>
</dbReference>
<keyword evidence="3" id="KW-1185">Reference proteome</keyword>
<organism evidence="2 3">
    <name type="scientific">Anncaliia algerae PRA339</name>
    <dbReference type="NCBI Taxonomy" id="1288291"/>
    <lineage>
        <taxon>Eukaryota</taxon>
        <taxon>Fungi</taxon>
        <taxon>Fungi incertae sedis</taxon>
        <taxon>Microsporidia</taxon>
        <taxon>Tubulinosematoidea</taxon>
        <taxon>Tubulinosematidae</taxon>
        <taxon>Anncaliia</taxon>
    </lineage>
</organism>
<accession>A0A059EZH9</accession>
<dbReference type="Proteomes" id="UP000030655">
    <property type="component" value="Unassembled WGS sequence"/>
</dbReference>
<dbReference type="AlphaFoldDB" id="A0A059EZH9"/>
<evidence type="ECO:0000313" key="2">
    <source>
        <dbReference type="EMBL" id="KCZ80330.1"/>
    </source>
</evidence>
<name>A0A059EZH9_9MICR</name>
<sequence>MKQVVNSKYYWKPMGKDIADAINKCNICLLSGEELINTKNRAIEIYSQNELWEIDLMGRIVNKRTNKFIFVQLIIIQNG</sequence>
<dbReference type="HOGENOM" id="CLU_2605556_0_0_1"/>
<gene>
    <name evidence="2" type="ORF">H312_02267</name>
</gene>
<reference evidence="2 3" key="2">
    <citation type="submission" date="2014-03" db="EMBL/GenBank/DDBJ databases">
        <title>The Genome Sequence of Anncaliia algerae insect isolate PRA339.</title>
        <authorList>
            <consortium name="The Broad Institute Genome Sequencing Platform"/>
            <consortium name="The Broad Institute Genome Sequencing Center for Infectious Disease"/>
            <person name="Cuomo C."/>
            <person name="Becnel J."/>
            <person name="Sanscrainte N."/>
            <person name="Walker B."/>
            <person name="Young S.K."/>
            <person name="Zeng Q."/>
            <person name="Gargeya S."/>
            <person name="Fitzgerald M."/>
            <person name="Haas B."/>
            <person name="Abouelleil A."/>
            <person name="Alvarado L."/>
            <person name="Arachchi H.M."/>
            <person name="Berlin A.M."/>
            <person name="Chapman S.B."/>
            <person name="Dewar J."/>
            <person name="Goldberg J."/>
            <person name="Griggs A."/>
            <person name="Gujja S."/>
            <person name="Hansen M."/>
            <person name="Howarth C."/>
            <person name="Imamovic A."/>
            <person name="Larimer J."/>
            <person name="McCowan C."/>
            <person name="Murphy C."/>
            <person name="Neiman D."/>
            <person name="Pearson M."/>
            <person name="Priest M."/>
            <person name="Roberts A."/>
            <person name="Saif S."/>
            <person name="Shea T."/>
            <person name="Sisk P."/>
            <person name="Sykes S."/>
            <person name="Wortman J."/>
            <person name="Nusbaum C."/>
            <person name="Birren B."/>
        </authorList>
    </citation>
    <scope>NUCLEOTIDE SEQUENCE [LARGE SCALE GENOMIC DNA]</scope>
    <source>
        <strain evidence="2 3">PRA339</strain>
    </source>
</reference>
<dbReference type="OrthoDB" id="2194983at2759"/>
<evidence type="ECO:0000259" key="1">
    <source>
        <dbReference type="Pfam" id="PF17921"/>
    </source>
</evidence>
<dbReference type="Pfam" id="PF17921">
    <property type="entry name" value="Integrase_H2C2"/>
    <property type="match status" value="1"/>
</dbReference>
<dbReference type="EMBL" id="KK365187">
    <property type="protein sequence ID" value="KCZ80330.1"/>
    <property type="molecule type" value="Genomic_DNA"/>
</dbReference>